<sequence length="90" mass="10472">MARNPVCKDDEESSPAVAKIGEILPLKIVPQSIDDPKVQFFVRRQKESEACGRRWLKRVRHIANSSTLAFLVNVYEHETRLREQGLRFHE</sequence>
<proteinExistence type="predicted"/>
<protein>
    <submittedName>
        <fullName evidence="1">Uncharacterized protein</fullName>
    </submittedName>
</protein>
<accession>A0ABN7ANT2</accession>
<organism evidence="1 2">
    <name type="scientific">Nesidiocoris tenuis</name>
    <dbReference type="NCBI Taxonomy" id="355587"/>
    <lineage>
        <taxon>Eukaryota</taxon>
        <taxon>Metazoa</taxon>
        <taxon>Ecdysozoa</taxon>
        <taxon>Arthropoda</taxon>
        <taxon>Hexapoda</taxon>
        <taxon>Insecta</taxon>
        <taxon>Pterygota</taxon>
        <taxon>Neoptera</taxon>
        <taxon>Paraneoptera</taxon>
        <taxon>Hemiptera</taxon>
        <taxon>Heteroptera</taxon>
        <taxon>Panheteroptera</taxon>
        <taxon>Cimicomorpha</taxon>
        <taxon>Miridae</taxon>
        <taxon>Dicyphina</taxon>
        <taxon>Nesidiocoris</taxon>
    </lineage>
</organism>
<evidence type="ECO:0000313" key="2">
    <source>
        <dbReference type="Proteomes" id="UP001307889"/>
    </source>
</evidence>
<name>A0ABN7ANT2_9HEMI</name>
<reference evidence="1 2" key="1">
    <citation type="submission" date="2023-09" db="EMBL/GenBank/DDBJ databases">
        <title>Nesidiocoris tenuis whole genome shotgun sequence.</title>
        <authorList>
            <person name="Shibata T."/>
            <person name="Shimoda M."/>
            <person name="Kobayashi T."/>
            <person name="Uehara T."/>
        </authorList>
    </citation>
    <scope>NUCLEOTIDE SEQUENCE [LARGE SCALE GENOMIC DNA]</scope>
    <source>
        <strain evidence="1 2">Japan</strain>
    </source>
</reference>
<evidence type="ECO:0000313" key="1">
    <source>
        <dbReference type="EMBL" id="BES93723.1"/>
    </source>
</evidence>
<dbReference type="Proteomes" id="UP001307889">
    <property type="component" value="Chromosome 4"/>
</dbReference>
<gene>
    <name evidence="1" type="ORF">NTJ_06532</name>
</gene>
<dbReference type="EMBL" id="AP028912">
    <property type="protein sequence ID" value="BES93723.1"/>
    <property type="molecule type" value="Genomic_DNA"/>
</dbReference>
<keyword evidence="2" id="KW-1185">Reference proteome</keyword>